<dbReference type="PANTHER" id="PTHR42756:SF1">
    <property type="entry name" value="TRANSCRIPTIONAL REPRESSOR OF EMRAB OPERON"/>
    <property type="match status" value="1"/>
</dbReference>
<dbReference type="STRING" id="1462996.AWM70_09040"/>
<evidence type="ECO:0000256" key="6">
    <source>
        <dbReference type="ARBA" id="ARBA00046337"/>
    </source>
</evidence>
<dbReference type="InterPro" id="IPR036390">
    <property type="entry name" value="WH_DNA-bd_sf"/>
</dbReference>
<dbReference type="GO" id="GO:0003700">
    <property type="term" value="F:DNA-binding transcription factor activity"/>
    <property type="evidence" value="ECO:0007669"/>
    <property type="project" value="InterPro"/>
</dbReference>
<dbReference type="KEGG" id="pyg:AWM70_09040"/>
<evidence type="ECO:0000256" key="3">
    <source>
        <dbReference type="ARBA" id="ARBA00023015"/>
    </source>
</evidence>
<evidence type="ECO:0000256" key="2">
    <source>
        <dbReference type="ARBA" id="ARBA00022490"/>
    </source>
</evidence>
<proteinExistence type="inferred from homology"/>
<protein>
    <recommendedName>
        <fullName evidence="7">HTH-type transcriptional regulator SarZ</fullName>
    </recommendedName>
    <alternativeName>
        <fullName evidence="8">Staphylococcal accessory regulator Z</fullName>
    </alternativeName>
</protein>
<name>A0A1B1MZW8_9BACL</name>
<keyword evidence="5" id="KW-0804">Transcription</keyword>
<keyword evidence="2" id="KW-0963">Cytoplasm</keyword>
<accession>A0A1B1MZW8</accession>
<gene>
    <name evidence="11" type="ORF">AWM70_09040</name>
</gene>
<evidence type="ECO:0000256" key="9">
    <source>
        <dbReference type="SAM" id="Coils"/>
    </source>
</evidence>
<dbReference type="PRINTS" id="PR00598">
    <property type="entry name" value="HTHMARR"/>
</dbReference>
<comment type="subcellular location">
    <subcellularLocation>
        <location evidence="1">Cytoplasm</location>
    </subcellularLocation>
</comment>
<dbReference type="FunFam" id="1.10.10.10:FF:000163">
    <property type="entry name" value="MarR family transcriptional regulator"/>
    <property type="match status" value="1"/>
</dbReference>
<dbReference type="PROSITE" id="PS50995">
    <property type="entry name" value="HTH_MARR_2"/>
    <property type="match status" value="1"/>
</dbReference>
<evidence type="ECO:0000259" key="10">
    <source>
        <dbReference type="PROSITE" id="PS50995"/>
    </source>
</evidence>
<dbReference type="Gene3D" id="1.10.10.10">
    <property type="entry name" value="Winged helix-like DNA-binding domain superfamily/Winged helix DNA-binding domain"/>
    <property type="match status" value="1"/>
</dbReference>
<evidence type="ECO:0000256" key="7">
    <source>
        <dbReference type="ARBA" id="ARBA00047188"/>
    </source>
</evidence>
<dbReference type="GO" id="GO:0003677">
    <property type="term" value="F:DNA binding"/>
    <property type="evidence" value="ECO:0007669"/>
    <property type="project" value="UniProtKB-KW"/>
</dbReference>
<evidence type="ECO:0000256" key="4">
    <source>
        <dbReference type="ARBA" id="ARBA00023125"/>
    </source>
</evidence>
<dbReference type="PANTHER" id="PTHR42756">
    <property type="entry name" value="TRANSCRIPTIONAL REGULATOR, MARR"/>
    <property type="match status" value="1"/>
</dbReference>
<dbReference type="GO" id="GO:0005737">
    <property type="term" value="C:cytoplasm"/>
    <property type="evidence" value="ECO:0007669"/>
    <property type="project" value="UniProtKB-SubCell"/>
</dbReference>
<keyword evidence="9" id="KW-0175">Coiled coil</keyword>
<dbReference type="SMART" id="SM00347">
    <property type="entry name" value="HTH_MARR"/>
    <property type="match status" value="1"/>
</dbReference>
<evidence type="ECO:0000256" key="5">
    <source>
        <dbReference type="ARBA" id="ARBA00023163"/>
    </source>
</evidence>
<dbReference type="InterPro" id="IPR036388">
    <property type="entry name" value="WH-like_DNA-bd_sf"/>
</dbReference>
<dbReference type="EMBL" id="CP014167">
    <property type="protein sequence ID" value="ANS74717.1"/>
    <property type="molecule type" value="Genomic_DNA"/>
</dbReference>
<dbReference type="Pfam" id="PF22381">
    <property type="entry name" value="Staph_reg_Sar_Rot"/>
    <property type="match status" value="1"/>
</dbReference>
<evidence type="ECO:0000313" key="11">
    <source>
        <dbReference type="EMBL" id="ANS74717.1"/>
    </source>
</evidence>
<dbReference type="Proteomes" id="UP000092573">
    <property type="component" value="Chromosome"/>
</dbReference>
<keyword evidence="4" id="KW-0238">DNA-binding</keyword>
<organism evidence="11 12">
    <name type="scientific">Paenibacillus yonginensis</name>
    <dbReference type="NCBI Taxonomy" id="1462996"/>
    <lineage>
        <taxon>Bacteria</taxon>
        <taxon>Bacillati</taxon>
        <taxon>Bacillota</taxon>
        <taxon>Bacilli</taxon>
        <taxon>Bacillales</taxon>
        <taxon>Paenibacillaceae</taxon>
        <taxon>Paenibacillus</taxon>
    </lineage>
</organism>
<dbReference type="InterPro" id="IPR000835">
    <property type="entry name" value="HTH_MarR-typ"/>
</dbReference>
<evidence type="ECO:0000256" key="1">
    <source>
        <dbReference type="ARBA" id="ARBA00004496"/>
    </source>
</evidence>
<feature type="domain" description="HTH marR-type" evidence="10">
    <location>
        <begin position="9"/>
        <end position="139"/>
    </location>
</feature>
<evidence type="ECO:0000256" key="8">
    <source>
        <dbReference type="ARBA" id="ARBA00047207"/>
    </source>
</evidence>
<comment type="similarity">
    <text evidence="6">Belongs to the SarZ family.</text>
</comment>
<keyword evidence="3" id="KW-0805">Transcription regulation</keyword>
<dbReference type="SUPFAM" id="SSF46785">
    <property type="entry name" value="Winged helix' DNA-binding domain"/>
    <property type="match status" value="1"/>
</dbReference>
<dbReference type="InterPro" id="IPR055166">
    <property type="entry name" value="Transc_reg_Sar_Rot_HTH"/>
</dbReference>
<reference evidence="11 12" key="1">
    <citation type="submission" date="2016-01" db="EMBL/GenBank/DDBJ databases">
        <title>Complete Genome Sequence of Paenibacillus yonginensis DCY84, a novel Plant Growth-Promoting Bacteria with Elicitation of Induced Systemic Resistance.</title>
        <authorList>
            <person name="Kim Y.J."/>
            <person name="Yang D.C."/>
            <person name="Sukweenadhi J."/>
        </authorList>
    </citation>
    <scope>NUCLEOTIDE SEQUENCE [LARGE SCALE GENOMIC DNA]</scope>
    <source>
        <strain evidence="11 12">DCY84</strain>
    </source>
</reference>
<dbReference type="AlphaFoldDB" id="A0A1B1MZW8"/>
<keyword evidence="12" id="KW-1185">Reference proteome</keyword>
<feature type="coiled-coil region" evidence="9">
    <location>
        <begin position="120"/>
        <end position="147"/>
    </location>
</feature>
<sequence length="148" mass="17119">MRLQEVKLKDHLCFSLYSCSRAISRMYRPLMEKLGITYPQYLVLMVLWEQGESSVKELGESLDLDTGTLTPLLKRMEANELIKRERLKQDERVVMIKLTDKGEALKQDAMCIPESFLSASAMDMNQLQQLNETIKKLSEQVNHYSSTN</sequence>
<evidence type="ECO:0000313" key="12">
    <source>
        <dbReference type="Proteomes" id="UP000092573"/>
    </source>
</evidence>